<name>A0A9P5U2L9_9AGAR</name>
<proteinExistence type="predicted"/>
<reference evidence="1" key="1">
    <citation type="submission" date="2020-11" db="EMBL/GenBank/DDBJ databases">
        <authorList>
            <consortium name="DOE Joint Genome Institute"/>
            <person name="Ahrendt S."/>
            <person name="Riley R."/>
            <person name="Andreopoulos W."/>
            <person name="Labutti K."/>
            <person name="Pangilinan J."/>
            <person name="Ruiz-Duenas F.J."/>
            <person name="Barrasa J.M."/>
            <person name="Sanchez-Garcia M."/>
            <person name="Camarero S."/>
            <person name="Miyauchi S."/>
            <person name="Serrano A."/>
            <person name="Linde D."/>
            <person name="Babiker R."/>
            <person name="Drula E."/>
            <person name="Ayuso-Fernandez I."/>
            <person name="Pacheco R."/>
            <person name="Padilla G."/>
            <person name="Ferreira P."/>
            <person name="Barriuso J."/>
            <person name="Kellner H."/>
            <person name="Castanera R."/>
            <person name="Alfaro M."/>
            <person name="Ramirez L."/>
            <person name="Pisabarro A.G."/>
            <person name="Kuo A."/>
            <person name="Tritt A."/>
            <person name="Lipzen A."/>
            <person name="He G."/>
            <person name="Yan M."/>
            <person name="Ng V."/>
            <person name="Cullen D."/>
            <person name="Martin F."/>
            <person name="Rosso M.-N."/>
            <person name="Henrissat B."/>
            <person name="Hibbett D."/>
            <person name="Martinez A.T."/>
            <person name="Grigoriev I.V."/>
        </authorList>
    </citation>
    <scope>NUCLEOTIDE SEQUENCE</scope>
    <source>
        <strain evidence="1">AH 40177</strain>
    </source>
</reference>
<comment type="caution">
    <text evidence="1">The sequence shown here is derived from an EMBL/GenBank/DDBJ whole genome shotgun (WGS) entry which is preliminary data.</text>
</comment>
<keyword evidence="2" id="KW-1185">Reference proteome</keyword>
<evidence type="ECO:0000313" key="2">
    <source>
        <dbReference type="Proteomes" id="UP000772434"/>
    </source>
</evidence>
<dbReference type="Proteomes" id="UP000772434">
    <property type="component" value="Unassembled WGS sequence"/>
</dbReference>
<dbReference type="EMBL" id="JADNRY010000141">
    <property type="protein sequence ID" value="KAF9063677.1"/>
    <property type="molecule type" value="Genomic_DNA"/>
</dbReference>
<protein>
    <submittedName>
        <fullName evidence="1">Uncharacterized protein</fullName>
    </submittedName>
</protein>
<evidence type="ECO:0000313" key="1">
    <source>
        <dbReference type="EMBL" id="KAF9063677.1"/>
    </source>
</evidence>
<dbReference type="AlphaFoldDB" id="A0A9P5U2L9"/>
<gene>
    <name evidence="1" type="ORF">BDP27DRAFT_1426689</name>
</gene>
<sequence length="168" mass="19110">MNEVAAHMGSSFSIDLTDLSLASASWKGHIYTGHLPDDVQTEVLQEIFEISFKQEFMLLDQFLYRLVPHSQGREDGEFENDNGPPAFGHPDGRLRQATLHTFFQIMRGWTHSNTVRMNSTTVHAGERVGSMSVRGTGELKETEFYLAAYYIHALVDFFKRAPTMPHFL</sequence>
<organism evidence="1 2">
    <name type="scientific">Rhodocollybia butyracea</name>
    <dbReference type="NCBI Taxonomy" id="206335"/>
    <lineage>
        <taxon>Eukaryota</taxon>
        <taxon>Fungi</taxon>
        <taxon>Dikarya</taxon>
        <taxon>Basidiomycota</taxon>
        <taxon>Agaricomycotina</taxon>
        <taxon>Agaricomycetes</taxon>
        <taxon>Agaricomycetidae</taxon>
        <taxon>Agaricales</taxon>
        <taxon>Marasmiineae</taxon>
        <taxon>Omphalotaceae</taxon>
        <taxon>Rhodocollybia</taxon>
    </lineage>
</organism>
<accession>A0A9P5U2L9</accession>